<organism evidence="1 2">
    <name type="scientific">Brevibacillus centrosporus</name>
    <dbReference type="NCBI Taxonomy" id="54910"/>
    <lineage>
        <taxon>Bacteria</taxon>
        <taxon>Bacillati</taxon>
        <taxon>Bacillota</taxon>
        <taxon>Bacilli</taxon>
        <taxon>Bacillales</taxon>
        <taxon>Paenibacillaceae</taxon>
        <taxon>Brevibacillus</taxon>
    </lineage>
</organism>
<dbReference type="AlphaFoldDB" id="A0A1I4D9D0"/>
<proteinExistence type="predicted"/>
<dbReference type="EMBL" id="FORT01000022">
    <property type="protein sequence ID" value="SFK88551.1"/>
    <property type="molecule type" value="Genomic_DNA"/>
</dbReference>
<protein>
    <submittedName>
        <fullName evidence="1">Uncharacterized protein</fullName>
    </submittedName>
</protein>
<evidence type="ECO:0000313" key="2">
    <source>
        <dbReference type="Proteomes" id="UP000198915"/>
    </source>
</evidence>
<gene>
    <name evidence="1" type="ORF">SAMN05518846_122102</name>
</gene>
<evidence type="ECO:0000313" key="1">
    <source>
        <dbReference type="EMBL" id="SFK88551.1"/>
    </source>
</evidence>
<accession>A0A1I4D9D0</accession>
<dbReference type="RefSeq" id="WP_092276229.1">
    <property type="nucleotide sequence ID" value="NZ_FORT01000022.1"/>
</dbReference>
<keyword evidence="2" id="KW-1185">Reference proteome</keyword>
<dbReference type="Proteomes" id="UP000198915">
    <property type="component" value="Unassembled WGS sequence"/>
</dbReference>
<reference evidence="2" key="1">
    <citation type="submission" date="2016-10" db="EMBL/GenBank/DDBJ databases">
        <authorList>
            <person name="Varghese N."/>
            <person name="Submissions S."/>
        </authorList>
    </citation>
    <scope>NUCLEOTIDE SEQUENCE [LARGE SCALE GENOMIC DNA]</scope>
    <source>
        <strain evidence="2">OK042</strain>
    </source>
</reference>
<sequence>MKKKVVLIIMLLLMLSIIGLYLNFQAYSKTYGFVMVTNKWVENNKYFLSIKHICLNNETEFCSNEKTIRIGDKVNLLSSSPEKSNTLSAKETYDQIEQNGKYVFSYIFIEGRMWPLNMPNTLLNFRTIKIGAISWDSRD</sequence>
<name>A0A1I4D9D0_9BACL</name>